<evidence type="ECO:0000256" key="1">
    <source>
        <dbReference type="SAM" id="MobiDB-lite"/>
    </source>
</evidence>
<evidence type="ECO:0000256" key="2">
    <source>
        <dbReference type="SAM" id="Phobius"/>
    </source>
</evidence>
<feature type="domain" description="C2H2-type" evidence="3">
    <location>
        <begin position="451"/>
        <end position="473"/>
    </location>
</feature>
<feature type="region of interest" description="Disordered" evidence="1">
    <location>
        <begin position="168"/>
        <end position="188"/>
    </location>
</feature>
<dbReference type="AlphaFoldDB" id="A0AAV5VLE8"/>
<proteinExistence type="predicted"/>
<feature type="transmembrane region" description="Helical" evidence="2">
    <location>
        <begin position="21"/>
        <end position="42"/>
    </location>
</feature>
<dbReference type="InterPro" id="IPR013087">
    <property type="entry name" value="Znf_C2H2_type"/>
</dbReference>
<accession>A0AAV5VLE8</accession>
<dbReference type="PROSITE" id="PS00028">
    <property type="entry name" value="ZINC_FINGER_C2H2_1"/>
    <property type="match status" value="1"/>
</dbReference>
<name>A0AAV5VLE8_9BILA</name>
<evidence type="ECO:0000313" key="4">
    <source>
        <dbReference type="EMBL" id="GMT19532.1"/>
    </source>
</evidence>
<keyword evidence="5" id="KW-1185">Reference proteome</keyword>
<keyword evidence="2" id="KW-0812">Transmembrane</keyword>
<dbReference type="EMBL" id="BTSY01000003">
    <property type="protein sequence ID" value="GMT19532.1"/>
    <property type="molecule type" value="Genomic_DNA"/>
</dbReference>
<organism evidence="4 5">
    <name type="scientific">Pristionchus fissidentatus</name>
    <dbReference type="NCBI Taxonomy" id="1538716"/>
    <lineage>
        <taxon>Eukaryota</taxon>
        <taxon>Metazoa</taxon>
        <taxon>Ecdysozoa</taxon>
        <taxon>Nematoda</taxon>
        <taxon>Chromadorea</taxon>
        <taxon>Rhabditida</taxon>
        <taxon>Rhabditina</taxon>
        <taxon>Diplogasteromorpha</taxon>
        <taxon>Diplogasteroidea</taxon>
        <taxon>Neodiplogasteridae</taxon>
        <taxon>Pristionchus</taxon>
    </lineage>
</organism>
<protein>
    <recommendedName>
        <fullName evidence="3">C2H2-type domain-containing protein</fullName>
    </recommendedName>
</protein>
<reference evidence="4" key="1">
    <citation type="submission" date="2023-10" db="EMBL/GenBank/DDBJ databases">
        <title>Genome assembly of Pristionchus species.</title>
        <authorList>
            <person name="Yoshida K."/>
            <person name="Sommer R.J."/>
        </authorList>
    </citation>
    <scope>NUCLEOTIDE SEQUENCE</scope>
    <source>
        <strain evidence="4">RS5133</strain>
    </source>
</reference>
<evidence type="ECO:0000259" key="3">
    <source>
        <dbReference type="PROSITE" id="PS00028"/>
    </source>
</evidence>
<gene>
    <name evidence="4" type="ORF">PFISCL1PPCAC_10829</name>
</gene>
<dbReference type="Proteomes" id="UP001432322">
    <property type="component" value="Unassembled WGS sequence"/>
</dbReference>
<sequence>MEEESVAKDKLKKEVMQKADLSLLLASLPFVSPYLSALTPVINLMKTAISEPNQLDESLIELENEVRIMNGRFDASDVNGTLLANFIPSFIGFVRVMRNPAPRNALLAIESSKSTQGVNELRSEMTRLVSGFDNLRKELESHRLHEEGQSMDGMPVLEGNFYDEYKDTENRDENEEPPMKSMKLEMPNGGMEGVSIGINRIDGMGCDTTPQVKPPRFIERRITTTNDERGNNNDQGGLWSPLRPIQIPSLPSLQTPPLLSIQTPPPQPIQTAPTIQTGVTEETRPALLLPKAEEMRRYPKTTEMAMMINEELMKGSKTFVCPFKGCFDRCSLDQLAKHSRREHIDDGVLNVECSYCHSHVNLKNEHVCEKMNTDGREGETSRYLVKIEYKEDFDHDEATDRESYMKRLKTCAFCSYTSIGMNGPTIHMTKCVRCPHKKNECEEKYCISLKCGDCNEVMADVAEAVDHYSNHGHEKIKWTFSCNQK</sequence>
<evidence type="ECO:0000313" key="5">
    <source>
        <dbReference type="Proteomes" id="UP001432322"/>
    </source>
</evidence>
<keyword evidence="2" id="KW-0472">Membrane</keyword>
<comment type="caution">
    <text evidence="4">The sequence shown here is derived from an EMBL/GenBank/DDBJ whole genome shotgun (WGS) entry which is preliminary data.</text>
</comment>
<keyword evidence="2" id="KW-1133">Transmembrane helix</keyword>